<dbReference type="FunFam" id="3.40.50.300:FF:001091">
    <property type="entry name" value="Probable disease resistance protein At1g61300"/>
    <property type="match status" value="1"/>
</dbReference>
<feature type="domain" description="Disease resistance R13L4/SHOC-2-like LRR" evidence="9">
    <location>
        <begin position="552"/>
        <end position="854"/>
    </location>
</feature>
<dbReference type="InterPro" id="IPR003591">
    <property type="entry name" value="Leu-rich_rpt_typical-subtyp"/>
</dbReference>
<dbReference type="InParanoid" id="A0A6I9S027"/>
<gene>
    <name evidence="11" type="primary">LOC114912589</name>
</gene>
<evidence type="ECO:0000313" key="11">
    <source>
        <dbReference type="RefSeq" id="XP_010935355.1"/>
    </source>
</evidence>
<dbReference type="GO" id="GO:0009626">
    <property type="term" value="P:plant-type hypersensitive response"/>
    <property type="evidence" value="ECO:0007669"/>
    <property type="project" value="UniProtKB-ARBA"/>
</dbReference>
<dbReference type="Gene3D" id="3.80.10.10">
    <property type="entry name" value="Ribonuclease Inhibitor"/>
    <property type="match status" value="1"/>
</dbReference>
<keyword evidence="3" id="KW-0677">Repeat</keyword>
<dbReference type="InterPro" id="IPR032675">
    <property type="entry name" value="LRR_dom_sf"/>
</dbReference>
<evidence type="ECO:0000256" key="3">
    <source>
        <dbReference type="ARBA" id="ARBA00022737"/>
    </source>
</evidence>
<dbReference type="SUPFAM" id="SSF52540">
    <property type="entry name" value="P-loop containing nucleoside triphosphate hydrolases"/>
    <property type="match status" value="1"/>
</dbReference>
<feature type="domain" description="NB-ARC" evidence="6">
    <location>
        <begin position="175"/>
        <end position="341"/>
    </location>
</feature>
<evidence type="ECO:0000259" key="6">
    <source>
        <dbReference type="Pfam" id="PF00931"/>
    </source>
</evidence>
<dbReference type="InterPro" id="IPR042197">
    <property type="entry name" value="Apaf_helical"/>
</dbReference>
<dbReference type="InterPro" id="IPR041118">
    <property type="entry name" value="Rx_N"/>
</dbReference>
<evidence type="ECO:0000256" key="5">
    <source>
        <dbReference type="ARBA" id="ARBA00022821"/>
    </source>
</evidence>
<dbReference type="PANTHER" id="PTHR23155:SF872">
    <property type="entry name" value="OS02G0456800 PROTEIN"/>
    <property type="match status" value="1"/>
</dbReference>
<dbReference type="GO" id="GO:0002758">
    <property type="term" value="P:innate immune response-activating signaling pathway"/>
    <property type="evidence" value="ECO:0007669"/>
    <property type="project" value="UniProtKB-ARBA"/>
</dbReference>
<feature type="domain" description="Disease resistance N-terminal" evidence="7">
    <location>
        <begin position="8"/>
        <end position="85"/>
    </location>
</feature>
<dbReference type="SUPFAM" id="SSF52058">
    <property type="entry name" value="L domain-like"/>
    <property type="match status" value="1"/>
</dbReference>
<dbReference type="Proteomes" id="UP000504607">
    <property type="component" value="Chromosome 12"/>
</dbReference>
<evidence type="ECO:0000259" key="7">
    <source>
        <dbReference type="Pfam" id="PF18052"/>
    </source>
</evidence>
<proteinExistence type="inferred from homology"/>
<dbReference type="GO" id="GO:0042742">
    <property type="term" value="P:defense response to bacterium"/>
    <property type="evidence" value="ECO:0007669"/>
    <property type="project" value="UniProtKB-ARBA"/>
</dbReference>
<dbReference type="Gene3D" id="1.10.8.430">
    <property type="entry name" value="Helical domain of apoptotic protease-activating factors"/>
    <property type="match status" value="1"/>
</dbReference>
<sequence>MAMILDAFVGRYIGKLSEVIDGEISMILGVKDELKKLRERMESIGVYLESAEQRRHTDKTIGIWVKKLKDIMYDADDIIDRCMIEGWRLLEDHPSESVVRRPLSLFSCFSCIKFQHKIGYEIRELNDEWKHMVEDTSILSKLEPTRQGDQVSGVNHRQTFSMEIKSEIVGEQIEEATKSLVESLTKEENRKCRVFGIVGMGGIGKTTLASHIFNDERMKQNFSIRVWTCVSQEFSETSLLKEIIRGAGGNYREAETKQELINHLCSTLSQRFFIVLDDVWEKDVWEDLLRYAVENTTASGRILITTRNTNVAGNIGAEIHHVNKMDTDSGWKLLCKIVFGDDEEEEEISSLKGVGVQIVEKCDGLPLAIKVIAGVLRSKERSNLEWNKVLKSEVWSISQLQEQLPRALFLSYEYLPSDRKQCFLYCSLFPEDYLMDHDELIRYWVAEGFVKTTGGDNLMEDVAKDYYRELIARNLLQPCDEFGDLSNLAGNYCKMHDLLRSLALFLTPDESIFIDNEQPHNINPSSKIRRLTIVNIGKEVEVPDIIKQQKCLRTLIIRGSSPAMMVDNKLFEKLAFLRVMDLSCTELENLPDSVGDLLHLRYLNLGRSNIRELPESIGCLVNLQILNLSFCEFLNTLPKAITKLCNLRCLFLEGTPLTHVPKGIGKLKHLTHLQGFVIGHDDRRDDEGCDLKELQSLSQLRFLEIDRLERTQPAGAPALGNSSFLRTLILNCGQPEVEVEAIAIQRIDKIYNELSPQSTHLQKLEIHNFIGTGFFSWMMSSSLAASFPNLTSITLDNCISFLQLPPLGLLPQLKYLYINNASAIKTIGLEFFGLHASSAATSFPKLEELEFYWMENWEEWSFGMVEGVGEERRGAPKLLPHLMKLKLERCPELKALPEGLRHATNLQELSIVRADNLKEINNLNPSLKSLEIWNCRRLEHVENLDKLQVLIVGLPPSTLTSTTDADGQIEPLPRWLVELLGQHSLEEFKLRCSLSLLKTFLKDGPNWLIIQPIPQVEIDEPLHPDCGSSHIWYTKDPPTFEANVVESEESVD</sequence>
<dbReference type="CDD" id="cd14798">
    <property type="entry name" value="RX-CC_like"/>
    <property type="match status" value="1"/>
</dbReference>
<evidence type="ECO:0000256" key="4">
    <source>
        <dbReference type="ARBA" id="ARBA00022741"/>
    </source>
</evidence>
<keyword evidence="10" id="KW-1185">Reference proteome</keyword>
<dbReference type="InterPro" id="IPR002182">
    <property type="entry name" value="NB-ARC"/>
</dbReference>
<dbReference type="Gene3D" id="1.20.5.4130">
    <property type="match status" value="1"/>
</dbReference>
<dbReference type="InterPro" id="IPR036388">
    <property type="entry name" value="WH-like_DNA-bd_sf"/>
</dbReference>
<dbReference type="Pfam" id="PF23598">
    <property type="entry name" value="LRR_14"/>
    <property type="match status" value="1"/>
</dbReference>
<name>A0A6I9S027_ELAGV</name>
<dbReference type="Pfam" id="PF23559">
    <property type="entry name" value="WHD_DRP"/>
    <property type="match status" value="1"/>
</dbReference>
<dbReference type="InterPro" id="IPR055414">
    <property type="entry name" value="LRR_R13L4/SHOC2-like"/>
</dbReference>
<dbReference type="GO" id="GO:0043531">
    <property type="term" value="F:ADP binding"/>
    <property type="evidence" value="ECO:0007669"/>
    <property type="project" value="InterPro"/>
</dbReference>
<evidence type="ECO:0000256" key="1">
    <source>
        <dbReference type="ARBA" id="ARBA00008894"/>
    </source>
</evidence>
<dbReference type="InterPro" id="IPR038005">
    <property type="entry name" value="RX-like_CC"/>
</dbReference>
<evidence type="ECO:0000259" key="9">
    <source>
        <dbReference type="Pfam" id="PF23598"/>
    </source>
</evidence>
<dbReference type="RefSeq" id="XP_010935355.1">
    <property type="nucleotide sequence ID" value="XM_010937053.3"/>
</dbReference>
<dbReference type="Pfam" id="PF18052">
    <property type="entry name" value="Rx_N"/>
    <property type="match status" value="1"/>
</dbReference>
<reference evidence="11" key="1">
    <citation type="submission" date="2025-08" db="UniProtKB">
        <authorList>
            <consortium name="RefSeq"/>
        </authorList>
    </citation>
    <scope>IDENTIFICATION</scope>
</reference>
<keyword evidence="4" id="KW-0547">Nucleotide-binding</keyword>
<dbReference type="OrthoDB" id="775271at2759"/>
<keyword evidence="5" id="KW-0611">Plant defense</keyword>
<comment type="similarity">
    <text evidence="1">Belongs to the disease resistance NB-LRR family.</text>
</comment>
<dbReference type="Gene3D" id="3.40.50.300">
    <property type="entry name" value="P-loop containing nucleotide triphosphate hydrolases"/>
    <property type="match status" value="1"/>
</dbReference>
<evidence type="ECO:0000313" key="10">
    <source>
        <dbReference type="Proteomes" id="UP000504607"/>
    </source>
</evidence>
<dbReference type="Pfam" id="PF00931">
    <property type="entry name" value="NB-ARC"/>
    <property type="match status" value="1"/>
</dbReference>
<protein>
    <submittedName>
        <fullName evidence="11">Disease resistance protein RGA1</fullName>
    </submittedName>
</protein>
<dbReference type="PANTHER" id="PTHR23155">
    <property type="entry name" value="DISEASE RESISTANCE PROTEIN RP"/>
    <property type="match status" value="1"/>
</dbReference>
<dbReference type="InterPro" id="IPR027417">
    <property type="entry name" value="P-loop_NTPase"/>
</dbReference>
<dbReference type="InterPro" id="IPR058922">
    <property type="entry name" value="WHD_DRP"/>
</dbReference>
<dbReference type="AlphaFoldDB" id="A0A6I9S027"/>
<evidence type="ECO:0000256" key="2">
    <source>
        <dbReference type="ARBA" id="ARBA00022614"/>
    </source>
</evidence>
<dbReference type="SMART" id="SM00369">
    <property type="entry name" value="LRR_TYP"/>
    <property type="match status" value="3"/>
</dbReference>
<feature type="domain" description="Disease resistance protein winged helix" evidence="8">
    <location>
        <begin position="428"/>
        <end position="503"/>
    </location>
</feature>
<keyword evidence="2" id="KW-0433">Leucine-rich repeat</keyword>
<dbReference type="PRINTS" id="PR00364">
    <property type="entry name" value="DISEASERSIST"/>
</dbReference>
<organism evidence="10 11">
    <name type="scientific">Elaeis guineensis var. tenera</name>
    <name type="common">Oil palm</name>
    <dbReference type="NCBI Taxonomy" id="51953"/>
    <lineage>
        <taxon>Eukaryota</taxon>
        <taxon>Viridiplantae</taxon>
        <taxon>Streptophyta</taxon>
        <taxon>Embryophyta</taxon>
        <taxon>Tracheophyta</taxon>
        <taxon>Spermatophyta</taxon>
        <taxon>Magnoliopsida</taxon>
        <taxon>Liliopsida</taxon>
        <taxon>Arecaceae</taxon>
        <taxon>Arecoideae</taxon>
        <taxon>Cocoseae</taxon>
        <taxon>Elaeidinae</taxon>
        <taxon>Elaeis</taxon>
    </lineage>
</organism>
<dbReference type="Gene3D" id="1.10.10.10">
    <property type="entry name" value="Winged helix-like DNA-binding domain superfamily/Winged helix DNA-binding domain"/>
    <property type="match status" value="1"/>
</dbReference>
<evidence type="ECO:0000259" key="8">
    <source>
        <dbReference type="Pfam" id="PF23559"/>
    </source>
</evidence>
<accession>A0A6I9S027</accession>
<dbReference type="InterPro" id="IPR044974">
    <property type="entry name" value="Disease_R_plants"/>
</dbReference>
<dbReference type="FunFam" id="1.10.10.10:FF:000322">
    <property type="entry name" value="Probable disease resistance protein At1g63360"/>
    <property type="match status" value="1"/>
</dbReference>